<keyword evidence="5" id="KW-1133">Transmembrane helix</keyword>
<dbReference type="GO" id="GO:0016020">
    <property type="term" value="C:membrane"/>
    <property type="evidence" value="ECO:0007669"/>
    <property type="project" value="UniProtKB-SubCell"/>
</dbReference>
<reference evidence="8 9" key="1">
    <citation type="submission" date="2015-05" db="EMBL/GenBank/DDBJ databases">
        <title>Photobacterium galathea sp. nov.</title>
        <authorList>
            <person name="Machado H."/>
            <person name="Gram L."/>
        </authorList>
    </citation>
    <scope>NUCLEOTIDE SEQUENCE [LARGE SCALE GENOMIC DNA]</scope>
    <source>
        <strain evidence="8 9">CGMCC 1.12159</strain>
    </source>
</reference>
<evidence type="ECO:0000313" key="9">
    <source>
        <dbReference type="Proteomes" id="UP000036097"/>
    </source>
</evidence>
<dbReference type="AlphaFoldDB" id="A0A0J1H146"/>
<dbReference type="FunFam" id="1.10.287.950:FF:000001">
    <property type="entry name" value="Methyl-accepting chemotaxis sensory transducer"/>
    <property type="match status" value="1"/>
</dbReference>
<keyword evidence="5" id="KW-0812">Transmembrane</keyword>
<feature type="transmembrane region" description="Helical" evidence="5">
    <location>
        <begin position="345"/>
        <end position="367"/>
    </location>
</feature>
<dbReference type="GO" id="GO:0007165">
    <property type="term" value="P:signal transduction"/>
    <property type="evidence" value="ECO:0007669"/>
    <property type="project" value="UniProtKB-KW"/>
</dbReference>
<evidence type="ECO:0000256" key="3">
    <source>
        <dbReference type="ARBA" id="ARBA00029447"/>
    </source>
</evidence>
<keyword evidence="5" id="KW-0472">Membrane</keyword>
<name>A0A0J1H146_9GAMM</name>
<accession>A0A0J1H146</accession>
<evidence type="ECO:0000313" key="8">
    <source>
        <dbReference type="EMBL" id="KLV05524.1"/>
    </source>
</evidence>
<evidence type="ECO:0008006" key="10">
    <source>
        <dbReference type="Google" id="ProtNLM"/>
    </source>
</evidence>
<comment type="caution">
    <text evidence="8">The sequence shown here is derived from an EMBL/GenBank/DDBJ whole genome shotgun (WGS) entry which is preliminary data.</text>
</comment>
<evidence type="ECO:0000259" key="7">
    <source>
        <dbReference type="PROSITE" id="PS50885"/>
    </source>
</evidence>
<dbReference type="Gene3D" id="3.30.450.20">
    <property type="entry name" value="PAS domain"/>
    <property type="match status" value="1"/>
</dbReference>
<comment type="similarity">
    <text evidence="3">Belongs to the methyl-accepting chemotaxis (MCP) protein family.</text>
</comment>
<evidence type="ECO:0000256" key="4">
    <source>
        <dbReference type="PROSITE-ProRule" id="PRU00284"/>
    </source>
</evidence>
<dbReference type="SUPFAM" id="SSF58104">
    <property type="entry name" value="Methyl-accepting chemotaxis protein (MCP) signaling domain"/>
    <property type="match status" value="1"/>
</dbReference>
<protein>
    <recommendedName>
        <fullName evidence="10">Chemotaxis protein</fullName>
    </recommendedName>
</protein>
<dbReference type="Pfam" id="PF22673">
    <property type="entry name" value="MCP-like_PDC_1"/>
    <property type="match status" value="1"/>
</dbReference>
<proteinExistence type="inferred from homology"/>
<evidence type="ECO:0000259" key="6">
    <source>
        <dbReference type="PROSITE" id="PS50111"/>
    </source>
</evidence>
<dbReference type="PATRIC" id="fig|1195763.3.peg.2351"/>
<dbReference type="SMART" id="SM00283">
    <property type="entry name" value="MA"/>
    <property type="match status" value="1"/>
</dbReference>
<dbReference type="PROSITE" id="PS50885">
    <property type="entry name" value="HAMP"/>
    <property type="match status" value="1"/>
</dbReference>
<dbReference type="PANTHER" id="PTHR32089:SF120">
    <property type="entry name" value="METHYL-ACCEPTING CHEMOTAXIS PROTEIN TLPQ"/>
    <property type="match status" value="1"/>
</dbReference>
<keyword evidence="9" id="KW-1185">Reference proteome</keyword>
<comment type="subcellular location">
    <subcellularLocation>
        <location evidence="1">Membrane</location>
    </subcellularLocation>
</comment>
<dbReference type="PROSITE" id="PS50111">
    <property type="entry name" value="CHEMOTAXIS_TRANSDUC_2"/>
    <property type="match status" value="1"/>
</dbReference>
<feature type="domain" description="HAMP" evidence="7">
    <location>
        <begin position="369"/>
        <end position="423"/>
    </location>
</feature>
<dbReference type="EMBL" id="LDOT01000013">
    <property type="protein sequence ID" value="KLV05524.1"/>
    <property type="molecule type" value="Genomic_DNA"/>
</dbReference>
<dbReference type="CDD" id="cd06225">
    <property type="entry name" value="HAMP"/>
    <property type="match status" value="1"/>
</dbReference>
<dbReference type="SMART" id="SM00304">
    <property type="entry name" value="HAMP"/>
    <property type="match status" value="1"/>
</dbReference>
<feature type="domain" description="Methyl-accepting transducer" evidence="6">
    <location>
        <begin position="428"/>
        <end position="664"/>
    </location>
</feature>
<keyword evidence="2 4" id="KW-0807">Transducer</keyword>
<evidence type="ECO:0000256" key="1">
    <source>
        <dbReference type="ARBA" id="ARBA00004370"/>
    </source>
</evidence>
<dbReference type="Pfam" id="PF00672">
    <property type="entry name" value="HAMP"/>
    <property type="match status" value="1"/>
</dbReference>
<dbReference type="CDD" id="cd12913">
    <property type="entry name" value="PDC1_MCP_like"/>
    <property type="match status" value="1"/>
</dbReference>
<dbReference type="InterPro" id="IPR004089">
    <property type="entry name" value="MCPsignal_dom"/>
</dbReference>
<dbReference type="InterPro" id="IPR003660">
    <property type="entry name" value="HAMP_dom"/>
</dbReference>
<dbReference type="CDD" id="cd11386">
    <property type="entry name" value="MCP_signal"/>
    <property type="match status" value="1"/>
</dbReference>
<dbReference type="Proteomes" id="UP000036097">
    <property type="component" value="Unassembled WGS sequence"/>
</dbReference>
<feature type="transmembrane region" description="Helical" evidence="5">
    <location>
        <begin position="12"/>
        <end position="30"/>
    </location>
</feature>
<dbReference type="Pfam" id="PF00015">
    <property type="entry name" value="MCPsignal"/>
    <property type="match status" value="1"/>
</dbReference>
<dbReference type="GO" id="GO:0006935">
    <property type="term" value="P:chemotaxis"/>
    <property type="evidence" value="ECO:0007669"/>
    <property type="project" value="UniProtKB-ARBA"/>
</dbReference>
<sequence>MISLKSIRHQIIIGAVSCLLISLIAVLLVGQKYASQLEEMVYNKTYAFSDQQLTQQLEYTSKYSSAQIQNQLSVAMDSVEALASVLSGMASGEHGQTKISREDLSLAVRDLLASNQKFLGAYIAFEPDAWDGKDAFYEAIDGKGQFNVYWTRDSGNQLKPSSVDSDRFYSQEQTKIGTRVSEWYLCPLETGSSCLIDPWVYNVQGKQVLMTNIVTPIKANGQTIGMIGIDLSVNFINELALSLKQNQFGPNSHVSIITYRGVVAGDTSSSAQLGVVLPDWAKQKSQLQAGKQSWNETDKDSNLVTPITVGDTNTPWMLSITIPKADLFADINGLQKELRTSFSDFLNAQFIAGLLISVLALAMLYILAKRISTPIQQVVNIVQQLGQAGGDLTFRLDVTRKDETGALMKGLNTLMASLQSMIRDIAGSVDHLKLSANRSAGIAEASHQDVQQQRQELEQVATAINEMASTASEVANSVATTASSVEEANQVIMRCSDVVNDSASVINQLGEEMERSSSTIIELETQSHQIRSILDVIRSISDQTNLLALNAAIEAARAGESGRGFAVVADEVRQLASKTQNSTEEIQQMINQFQGQIKLTVETIANGKTFTQNSIESSKTVVVELESLMASMSTIQDMMCQIATASEEQHQVTENINRNINAITEITIKAAQGAETSNQEAQGILEQTSEVEDKLNKFKY</sequence>
<dbReference type="Gene3D" id="1.10.287.950">
    <property type="entry name" value="Methyl-accepting chemotaxis protein"/>
    <property type="match status" value="1"/>
</dbReference>
<dbReference type="PANTHER" id="PTHR32089">
    <property type="entry name" value="METHYL-ACCEPTING CHEMOTAXIS PROTEIN MCPB"/>
    <property type="match status" value="1"/>
</dbReference>
<gene>
    <name evidence="8" type="ORF">ABT56_11180</name>
</gene>
<organism evidence="8 9">
    <name type="scientific">Photobacterium aquae</name>
    <dbReference type="NCBI Taxonomy" id="1195763"/>
    <lineage>
        <taxon>Bacteria</taxon>
        <taxon>Pseudomonadati</taxon>
        <taxon>Pseudomonadota</taxon>
        <taxon>Gammaproteobacteria</taxon>
        <taxon>Vibrionales</taxon>
        <taxon>Vibrionaceae</taxon>
        <taxon>Photobacterium</taxon>
    </lineage>
</organism>
<dbReference type="OrthoDB" id="2489132at2"/>
<dbReference type="STRING" id="1195763.ABT56_11180"/>
<evidence type="ECO:0000256" key="5">
    <source>
        <dbReference type="SAM" id="Phobius"/>
    </source>
</evidence>
<dbReference type="RefSeq" id="WP_047878953.1">
    <property type="nucleotide sequence ID" value="NZ_LDOT01000013.1"/>
</dbReference>
<evidence type="ECO:0000256" key="2">
    <source>
        <dbReference type="ARBA" id="ARBA00023224"/>
    </source>
</evidence>